<feature type="compositionally biased region" description="Polar residues" evidence="1">
    <location>
        <begin position="21"/>
        <end position="40"/>
    </location>
</feature>
<evidence type="ECO:0000313" key="3">
    <source>
        <dbReference type="Proteomes" id="UP001201980"/>
    </source>
</evidence>
<protein>
    <submittedName>
        <fullName evidence="2">Uncharacterized protein</fullName>
    </submittedName>
</protein>
<feature type="region of interest" description="Disordered" evidence="1">
    <location>
        <begin position="1"/>
        <end position="50"/>
    </location>
</feature>
<evidence type="ECO:0000256" key="1">
    <source>
        <dbReference type="SAM" id="MobiDB-lite"/>
    </source>
</evidence>
<feature type="compositionally biased region" description="Basic and acidic residues" evidence="1">
    <location>
        <begin position="268"/>
        <end position="284"/>
    </location>
</feature>
<organism evidence="2 3">
    <name type="scientific">Zalerion maritima</name>
    <dbReference type="NCBI Taxonomy" id="339359"/>
    <lineage>
        <taxon>Eukaryota</taxon>
        <taxon>Fungi</taxon>
        <taxon>Dikarya</taxon>
        <taxon>Ascomycota</taxon>
        <taxon>Pezizomycotina</taxon>
        <taxon>Sordariomycetes</taxon>
        <taxon>Lulworthiomycetidae</taxon>
        <taxon>Lulworthiales</taxon>
        <taxon>Lulworthiaceae</taxon>
        <taxon>Zalerion</taxon>
    </lineage>
</organism>
<dbReference type="EMBL" id="JAKWBI020000044">
    <property type="protein sequence ID" value="KAJ2904802.1"/>
    <property type="molecule type" value="Genomic_DNA"/>
</dbReference>
<evidence type="ECO:0000313" key="2">
    <source>
        <dbReference type="EMBL" id="KAJ2904802.1"/>
    </source>
</evidence>
<gene>
    <name evidence="2" type="ORF">MKZ38_007158</name>
</gene>
<dbReference type="Proteomes" id="UP001201980">
    <property type="component" value="Unassembled WGS sequence"/>
</dbReference>
<comment type="caution">
    <text evidence="2">The sequence shown here is derived from an EMBL/GenBank/DDBJ whole genome shotgun (WGS) entry which is preliminary data.</text>
</comment>
<accession>A0AAD5RWT2</accession>
<reference evidence="2" key="1">
    <citation type="submission" date="2022-07" db="EMBL/GenBank/DDBJ databases">
        <title>Draft genome sequence of Zalerion maritima ATCC 34329, a (micro)plastics degrading marine fungus.</title>
        <authorList>
            <person name="Paco A."/>
            <person name="Goncalves M.F.M."/>
            <person name="Rocha-Santos T.A.P."/>
            <person name="Alves A."/>
        </authorList>
    </citation>
    <scope>NUCLEOTIDE SEQUENCE</scope>
    <source>
        <strain evidence="2">ATCC 34329</strain>
    </source>
</reference>
<sequence>MSSNDRNSPPPQADMSRRRGSVTQATLSTLFQRSSTSGPSGTAAFPGPITTAALGDQRRRLSLSASAGVGLSGTSPNSAFLRRASLSTNASEVIDENAVEDEEVPSRSPFKRRMSFSAGTSAASMRSRGVPASPCTNGTHKDPKIPDNAPANPFGAEARRRGSVAGMPSGSRPPVQDKNHRLSVQTGNVPASRRKPPMSNMMSPARADQGFNWSDQLRSRAESLTMASRPNWAPSSSPPRGVAPAAHERAKSMAEMPAPPAQASSMRPPRESRKPDAFQERILKGDFYMD</sequence>
<keyword evidence="3" id="KW-1185">Reference proteome</keyword>
<proteinExistence type="predicted"/>
<name>A0AAD5RWT2_9PEZI</name>
<feature type="region of interest" description="Disordered" evidence="1">
    <location>
        <begin position="97"/>
        <end position="290"/>
    </location>
</feature>
<dbReference type="AlphaFoldDB" id="A0AAD5RWT2"/>